<dbReference type="Proteomes" id="UP001233172">
    <property type="component" value="Unassembled WGS sequence"/>
</dbReference>
<accession>A0AAD8F3C1</accession>
<dbReference type="EMBL" id="JASAOG010000117">
    <property type="protein sequence ID" value="KAK0050192.1"/>
    <property type="molecule type" value="Genomic_DNA"/>
</dbReference>
<sequence length="95" mass="10645">MSQSKASRLLRWAGNRIVASLTHCCIKPGISNVAGHSLCFPAGRYEVTRKIRDGIRCQLRGHLEDGIRCQLRGQLEDGIRCQLRGQLEDGIRCQL</sequence>
<protein>
    <submittedName>
        <fullName evidence="1">Uncharacterized protein</fullName>
    </submittedName>
</protein>
<gene>
    <name evidence="1" type="ORF">Bpfe_020410</name>
</gene>
<dbReference type="AlphaFoldDB" id="A0AAD8F3C1"/>
<evidence type="ECO:0000313" key="1">
    <source>
        <dbReference type="EMBL" id="KAK0050192.1"/>
    </source>
</evidence>
<reference evidence="1" key="2">
    <citation type="submission" date="2023-04" db="EMBL/GenBank/DDBJ databases">
        <authorList>
            <person name="Bu L."/>
            <person name="Lu L."/>
            <person name="Laidemitt M.R."/>
            <person name="Zhang S.M."/>
            <person name="Mutuku M."/>
            <person name="Mkoji G."/>
            <person name="Steinauer M."/>
            <person name="Loker E.S."/>
        </authorList>
    </citation>
    <scope>NUCLEOTIDE SEQUENCE</scope>
    <source>
        <strain evidence="1">KasaAsao</strain>
        <tissue evidence="1">Whole Snail</tissue>
    </source>
</reference>
<organism evidence="1 2">
    <name type="scientific">Biomphalaria pfeifferi</name>
    <name type="common">Bloodfluke planorb</name>
    <name type="synonym">Freshwater snail</name>
    <dbReference type="NCBI Taxonomy" id="112525"/>
    <lineage>
        <taxon>Eukaryota</taxon>
        <taxon>Metazoa</taxon>
        <taxon>Spiralia</taxon>
        <taxon>Lophotrochozoa</taxon>
        <taxon>Mollusca</taxon>
        <taxon>Gastropoda</taxon>
        <taxon>Heterobranchia</taxon>
        <taxon>Euthyneura</taxon>
        <taxon>Panpulmonata</taxon>
        <taxon>Hygrophila</taxon>
        <taxon>Lymnaeoidea</taxon>
        <taxon>Planorbidae</taxon>
        <taxon>Biomphalaria</taxon>
    </lineage>
</organism>
<comment type="caution">
    <text evidence="1">The sequence shown here is derived from an EMBL/GenBank/DDBJ whole genome shotgun (WGS) entry which is preliminary data.</text>
</comment>
<reference evidence="1" key="1">
    <citation type="journal article" date="2023" name="PLoS Negl. Trop. Dis.">
        <title>A genome sequence for Biomphalaria pfeifferi, the major vector snail for the human-infecting parasite Schistosoma mansoni.</title>
        <authorList>
            <person name="Bu L."/>
            <person name="Lu L."/>
            <person name="Laidemitt M.R."/>
            <person name="Zhang S.M."/>
            <person name="Mutuku M."/>
            <person name="Mkoji G."/>
            <person name="Steinauer M."/>
            <person name="Loker E.S."/>
        </authorList>
    </citation>
    <scope>NUCLEOTIDE SEQUENCE</scope>
    <source>
        <strain evidence="1">KasaAsao</strain>
    </source>
</reference>
<keyword evidence="2" id="KW-1185">Reference proteome</keyword>
<evidence type="ECO:0000313" key="2">
    <source>
        <dbReference type="Proteomes" id="UP001233172"/>
    </source>
</evidence>
<proteinExistence type="predicted"/>
<name>A0AAD8F3C1_BIOPF</name>